<gene>
    <name evidence="2" type="ORF">GCM10023093_30890</name>
</gene>
<dbReference type="SMART" id="SM00849">
    <property type="entry name" value="Lactamase_B"/>
    <property type="match status" value="1"/>
</dbReference>
<evidence type="ECO:0000313" key="2">
    <source>
        <dbReference type="EMBL" id="GAA4470163.1"/>
    </source>
</evidence>
<dbReference type="InterPro" id="IPR036866">
    <property type="entry name" value="RibonucZ/Hydroxyglut_hydro"/>
</dbReference>
<sequence>MKVTFLGTGTSQGVPFIGCPCPVCNSADARDTRLRSAIWIDAPGASIVIDSGPDFRYQMLRAGVRRLDAIVFTHGHKDHIAGLDDIRPYNFFQKNAIGVYATEETQEALRREFRYIFAEVSYPGIPQIDMHTISPTEPFSINGLHITPIRVKHYHLEVLGFRIGKFTYITDANYIAPEEMEKIKGSDTLVLNALRHEAHISHYTLSQAIEVARQAGVPNVYFTHISHQLGLHSDVENTLPAGMHLAYDGLSLKF</sequence>
<proteinExistence type="predicted"/>
<dbReference type="CDD" id="cd16279">
    <property type="entry name" value="metallo-hydrolase-like_MBL-fold"/>
    <property type="match status" value="1"/>
</dbReference>
<dbReference type="Proteomes" id="UP001500067">
    <property type="component" value="Unassembled WGS sequence"/>
</dbReference>
<dbReference type="Gene3D" id="3.60.15.10">
    <property type="entry name" value="Ribonuclease Z/Hydroxyacylglutathione hydrolase-like"/>
    <property type="match status" value="1"/>
</dbReference>
<evidence type="ECO:0000259" key="1">
    <source>
        <dbReference type="SMART" id="SM00849"/>
    </source>
</evidence>
<keyword evidence="3" id="KW-1185">Reference proteome</keyword>
<name>A0ABP8NNL1_9BACT</name>
<accession>A0ABP8NNL1</accession>
<dbReference type="PANTHER" id="PTHR42663">
    <property type="entry name" value="HYDROLASE C777.06C-RELATED-RELATED"/>
    <property type="match status" value="1"/>
</dbReference>
<feature type="domain" description="Metallo-beta-lactamase" evidence="1">
    <location>
        <begin position="34"/>
        <end position="224"/>
    </location>
</feature>
<dbReference type="EMBL" id="BAABFA010000024">
    <property type="protein sequence ID" value="GAA4470163.1"/>
    <property type="molecule type" value="Genomic_DNA"/>
</dbReference>
<protein>
    <submittedName>
        <fullName evidence="2">MBL fold metallo-hydrolase</fullName>
    </submittedName>
</protein>
<reference evidence="3" key="1">
    <citation type="journal article" date="2019" name="Int. J. Syst. Evol. Microbiol.">
        <title>The Global Catalogue of Microorganisms (GCM) 10K type strain sequencing project: providing services to taxonomists for standard genome sequencing and annotation.</title>
        <authorList>
            <consortium name="The Broad Institute Genomics Platform"/>
            <consortium name="The Broad Institute Genome Sequencing Center for Infectious Disease"/>
            <person name="Wu L."/>
            <person name="Ma J."/>
        </authorList>
    </citation>
    <scope>NUCLEOTIDE SEQUENCE [LARGE SCALE GENOMIC DNA]</scope>
    <source>
        <strain evidence="3">JCM 32105</strain>
    </source>
</reference>
<evidence type="ECO:0000313" key="3">
    <source>
        <dbReference type="Proteomes" id="UP001500067"/>
    </source>
</evidence>
<comment type="caution">
    <text evidence="2">The sequence shown here is derived from an EMBL/GenBank/DDBJ whole genome shotgun (WGS) entry which is preliminary data.</text>
</comment>
<dbReference type="PANTHER" id="PTHR42663:SF6">
    <property type="entry name" value="HYDROLASE C777.06C-RELATED"/>
    <property type="match status" value="1"/>
</dbReference>
<dbReference type="SUPFAM" id="SSF56281">
    <property type="entry name" value="Metallo-hydrolase/oxidoreductase"/>
    <property type="match status" value="1"/>
</dbReference>
<organism evidence="2 3">
    <name type="scientific">Nemorincola caseinilytica</name>
    <dbReference type="NCBI Taxonomy" id="2054315"/>
    <lineage>
        <taxon>Bacteria</taxon>
        <taxon>Pseudomonadati</taxon>
        <taxon>Bacteroidota</taxon>
        <taxon>Chitinophagia</taxon>
        <taxon>Chitinophagales</taxon>
        <taxon>Chitinophagaceae</taxon>
        <taxon>Nemorincola</taxon>
    </lineage>
</organism>
<dbReference type="RefSeq" id="WP_345085295.1">
    <property type="nucleotide sequence ID" value="NZ_BAABFA010000024.1"/>
</dbReference>
<dbReference type="Pfam" id="PF12706">
    <property type="entry name" value="Lactamase_B_2"/>
    <property type="match status" value="1"/>
</dbReference>
<dbReference type="InterPro" id="IPR001279">
    <property type="entry name" value="Metallo-B-lactamas"/>
</dbReference>